<dbReference type="AlphaFoldDB" id="A0A1W0WMS0"/>
<dbReference type="InterPro" id="IPR048664">
    <property type="entry name" value="INI1_DNA-bd"/>
</dbReference>
<name>A0A1W0WMS0_HYPEX</name>
<evidence type="ECO:0000256" key="4">
    <source>
        <dbReference type="ARBA" id="ARBA00023163"/>
    </source>
</evidence>
<feature type="region of interest" description="Disordered" evidence="6">
    <location>
        <begin position="137"/>
        <end position="173"/>
    </location>
</feature>
<reference evidence="9" key="1">
    <citation type="submission" date="2017-01" db="EMBL/GenBank/DDBJ databases">
        <title>Comparative genomics of anhydrobiosis in the tardigrade Hypsibius dujardini.</title>
        <authorList>
            <person name="Yoshida Y."/>
            <person name="Koutsovoulos G."/>
            <person name="Laetsch D."/>
            <person name="Stevens L."/>
            <person name="Kumar S."/>
            <person name="Horikawa D."/>
            <person name="Ishino K."/>
            <person name="Komine S."/>
            <person name="Tomita M."/>
            <person name="Blaxter M."/>
            <person name="Arakawa K."/>
        </authorList>
    </citation>
    <scope>NUCLEOTIDE SEQUENCE [LARGE SCALE GENOMIC DNA]</scope>
    <source>
        <strain evidence="9">Z151</strain>
    </source>
</reference>
<keyword evidence="3" id="KW-0805">Transcription regulation</keyword>
<dbReference type="Pfam" id="PF04855">
    <property type="entry name" value="SNF5"/>
    <property type="match status" value="1"/>
</dbReference>
<evidence type="ECO:0000256" key="2">
    <source>
        <dbReference type="ARBA" id="ARBA00010239"/>
    </source>
</evidence>
<accession>A0A1W0WMS0</accession>
<sequence>MDGVAAGDATASSSSQPEPAERQRSYQDAETEGEDKPLKPTVSTFGVRPTPFKLEDDSDEYYYIGSSIGQYLRMFRGQLYRKYPALWKRPTTPEERKRLIAGTKGMDAHSISSNTILVKAKEIDEILAGYEEKYRMVSDGGSSHHQTPKEPKPRRASNWAPLPATSHHLDAVPSSTPISRARQLTRQPGRHQPFCFDDKPPQLVAKQASQPEVLVPIRLDMEIDNVKLRDTFTWNKNEILITPEQFAELLCEDLDLPMVQFIPAIAQSIKQQVDAFPTDNLLNNQTDQRVVIKLNIHVGHISLVDQFEWDMAEPKNSPEQFALRLCSDLGLGGEFETAIAYSIRAQLTWHQSVYSDAQLPPTDSPFRNYDCDAWSPSIEVLSDAEMEKKLRDQDRNTRRMRRLAYNQGSGW</sequence>
<dbReference type="GO" id="GO:0006338">
    <property type="term" value="P:chromatin remodeling"/>
    <property type="evidence" value="ECO:0007669"/>
    <property type="project" value="InterPro"/>
</dbReference>
<dbReference type="Proteomes" id="UP000192578">
    <property type="component" value="Unassembled WGS sequence"/>
</dbReference>
<gene>
    <name evidence="8" type="ORF">BV898_09354</name>
</gene>
<comment type="similarity">
    <text evidence="2">Belongs to the SNF5 family.</text>
</comment>
<dbReference type="EMBL" id="MTYJ01000073">
    <property type="protein sequence ID" value="OQV16516.1"/>
    <property type="molecule type" value="Genomic_DNA"/>
</dbReference>
<dbReference type="CDD" id="cd21086">
    <property type="entry name" value="WH_NTD_SMARCB1"/>
    <property type="match status" value="1"/>
</dbReference>
<evidence type="ECO:0000256" key="6">
    <source>
        <dbReference type="SAM" id="MobiDB-lite"/>
    </source>
</evidence>
<evidence type="ECO:0000313" key="9">
    <source>
        <dbReference type="Proteomes" id="UP000192578"/>
    </source>
</evidence>
<feature type="region of interest" description="Disordered" evidence="6">
    <location>
        <begin position="1"/>
        <end position="45"/>
    </location>
</feature>
<dbReference type="PANTHER" id="PTHR10019">
    <property type="entry name" value="SNF5"/>
    <property type="match status" value="1"/>
</dbReference>
<keyword evidence="5" id="KW-0539">Nucleus</keyword>
<dbReference type="InterPro" id="IPR006939">
    <property type="entry name" value="SNF5"/>
</dbReference>
<evidence type="ECO:0000259" key="7">
    <source>
        <dbReference type="Pfam" id="PF21459"/>
    </source>
</evidence>
<evidence type="ECO:0000313" key="8">
    <source>
        <dbReference type="EMBL" id="OQV16516.1"/>
    </source>
</evidence>
<evidence type="ECO:0000256" key="3">
    <source>
        <dbReference type="ARBA" id="ARBA00023015"/>
    </source>
</evidence>
<keyword evidence="9" id="KW-1185">Reference proteome</keyword>
<protein>
    <submittedName>
        <fullName evidence="8">SWI/SNF-related matrix-associated actin-dependent regulator of chromatin subfamily B member 1</fullName>
    </submittedName>
</protein>
<dbReference type="OrthoDB" id="515064at2759"/>
<evidence type="ECO:0000256" key="5">
    <source>
        <dbReference type="ARBA" id="ARBA00023242"/>
    </source>
</evidence>
<feature type="domain" description="SWI/SNF Subunit INI1 DNA binding" evidence="7">
    <location>
        <begin position="48"/>
        <end position="129"/>
    </location>
</feature>
<comment type="subcellular location">
    <subcellularLocation>
        <location evidence="1">Nucleus</location>
    </subcellularLocation>
</comment>
<keyword evidence="4" id="KW-0804">Transcription</keyword>
<proteinExistence type="inferred from homology"/>
<dbReference type="GO" id="GO:0000228">
    <property type="term" value="C:nuclear chromosome"/>
    <property type="evidence" value="ECO:0007669"/>
    <property type="project" value="InterPro"/>
</dbReference>
<evidence type="ECO:0000256" key="1">
    <source>
        <dbReference type="ARBA" id="ARBA00004123"/>
    </source>
</evidence>
<comment type="caution">
    <text evidence="8">The sequence shown here is derived from an EMBL/GenBank/DDBJ whole genome shotgun (WGS) entry which is preliminary data.</text>
</comment>
<organism evidence="8 9">
    <name type="scientific">Hypsibius exemplaris</name>
    <name type="common">Freshwater tardigrade</name>
    <dbReference type="NCBI Taxonomy" id="2072580"/>
    <lineage>
        <taxon>Eukaryota</taxon>
        <taxon>Metazoa</taxon>
        <taxon>Ecdysozoa</taxon>
        <taxon>Tardigrada</taxon>
        <taxon>Eutardigrada</taxon>
        <taxon>Parachela</taxon>
        <taxon>Hypsibioidea</taxon>
        <taxon>Hypsibiidae</taxon>
        <taxon>Hypsibius</taxon>
    </lineage>
</organism>
<dbReference type="Pfam" id="PF21459">
    <property type="entry name" value="INI1_DNA-bd"/>
    <property type="match status" value="1"/>
</dbReference>